<protein>
    <submittedName>
        <fullName evidence="3">Uncharacterized protein LOC117647648</fullName>
    </submittedName>
</protein>
<feature type="compositionally biased region" description="Polar residues" evidence="1">
    <location>
        <begin position="202"/>
        <end position="224"/>
    </location>
</feature>
<evidence type="ECO:0000313" key="3">
    <source>
        <dbReference type="RefSeq" id="XP_034245412.1"/>
    </source>
</evidence>
<evidence type="ECO:0000256" key="1">
    <source>
        <dbReference type="SAM" id="MobiDB-lite"/>
    </source>
</evidence>
<feature type="region of interest" description="Disordered" evidence="1">
    <location>
        <begin position="164"/>
        <end position="184"/>
    </location>
</feature>
<gene>
    <name evidence="3" type="primary">LOC117647648</name>
</gene>
<feature type="region of interest" description="Disordered" evidence="1">
    <location>
        <begin position="201"/>
        <end position="225"/>
    </location>
</feature>
<dbReference type="Proteomes" id="UP000515158">
    <property type="component" value="Unplaced"/>
</dbReference>
<proteinExistence type="predicted"/>
<dbReference type="AlphaFoldDB" id="A0A6P8ZBN6"/>
<evidence type="ECO:0000313" key="2">
    <source>
        <dbReference type="Proteomes" id="UP000515158"/>
    </source>
</evidence>
<dbReference type="InParanoid" id="A0A6P8ZBN6"/>
<dbReference type="RefSeq" id="XP_034245412.1">
    <property type="nucleotide sequence ID" value="XM_034389521.1"/>
</dbReference>
<dbReference type="KEGG" id="tpal:117647648"/>
<dbReference type="GeneID" id="117647648"/>
<organism evidence="3">
    <name type="scientific">Thrips palmi</name>
    <name type="common">Melon thrips</name>
    <dbReference type="NCBI Taxonomy" id="161013"/>
    <lineage>
        <taxon>Eukaryota</taxon>
        <taxon>Metazoa</taxon>
        <taxon>Ecdysozoa</taxon>
        <taxon>Arthropoda</taxon>
        <taxon>Hexapoda</taxon>
        <taxon>Insecta</taxon>
        <taxon>Pterygota</taxon>
        <taxon>Neoptera</taxon>
        <taxon>Paraneoptera</taxon>
        <taxon>Thysanoptera</taxon>
        <taxon>Terebrantia</taxon>
        <taxon>Thripoidea</taxon>
        <taxon>Thripidae</taxon>
        <taxon>Thrips</taxon>
    </lineage>
</organism>
<sequence length="278" mass="31192">MGTCLGHCFGSNPRRHEKCHSLYCSKTDYVQFGALNNNSTIFNRQTYIPSRCEQTFFPSSLSSIFSMTRRKEQREGHVSLELIENSCSLQFCDRYVAETCVPYRHHLDMETSSDQAFQCLDAKALVAPSNYVGFTLAQENKSLNTTPPSSLDLEWEHEALCHPRSVRDEEEDSDSTAATSINHSRNRPYYKSLHARACVGSRQGSLTQDSSTGSKEGSRMTTPDSLEWDFVDSSIPTIDQETEQLIAEIERLAANALEETGNYSLDVQRGSLSDGDEN</sequence>
<keyword evidence="2" id="KW-1185">Reference proteome</keyword>
<accession>A0A6P8ZBN6</accession>
<dbReference type="OrthoDB" id="6423726at2759"/>
<feature type="region of interest" description="Disordered" evidence="1">
    <location>
        <begin position="258"/>
        <end position="278"/>
    </location>
</feature>
<reference evidence="3" key="1">
    <citation type="submission" date="2025-08" db="UniProtKB">
        <authorList>
            <consortium name="RefSeq"/>
        </authorList>
    </citation>
    <scope>IDENTIFICATION</scope>
    <source>
        <tissue evidence="3">Total insect</tissue>
    </source>
</reference>
<name>A0A6P8ZBN6_THRPL</name>